<reference evidence="3" key="1">
    <citation type="submission" date="2015-12" db="EMBL/GenBank/DDBJ databases">
        <title>Update maize B73 reference genome by single molecule sequencing technologies.</title>
        <authorList>
            <consortium name="Maize Genome Sequencing Project"/>
            <person name="Ware D."/>
        </authorList>
    </citation>
    <scope>NUCLEOTIDE SEQUENCE [LARGE SCALE GENOMIC DNA]</scope>
    <source>
        <strain evidence="3">cv. B73</strain>
    </source>
</reference>
<dbReference type="Gramene" id="Zm00001eb132590_T001">
    <property type="protein sequence ID" value="Zm00001eb132590_P001"/>
    <property type="gene ID" value="Zm00001eb132590"/>
</dbReference>
<accession>A0A804N3S0</accession>
<feature type="region of interest" description="Disordered" evidence="1">
    <location>
        <begin position="1"/>
        <end position="29"/>
    </location>
</feature>
<proteinExistence type="predicted"/>
<evidence type="ECO:0000313" key="3">
    <source>
        <dbReference type="Proteomes" id="UP000007305"/>
    </source>
</evidence>
<dbReference type="EnsemblPlants" id="Zm00001eb132590_T001">
    <property type="protein sequence ID" value="Zm00001eb132590_P001"/>
    <property type="gene ID" value="Zm00001eb132590"/>
</dbReference>
<protein>
    <submittedName>
        <fullName evidence="2">Uncharacterized protein</fullName>
    </submittedName>
</protein>
<dbReference type="AlphaFoldDB" id="A0A804N3S0"/>
<dbReference type="Proteomes" id="UP000007305">
    <property type="component" value="Chromosome 3"/>
</dbReference>
<feature type="compositionally biased region" description="Polar residues" evidence="1">
    <location>
        <begin position="15"/>
        <end position="29"/>
    </location>
</feature>
<dbReference type="InParanoid" id="A0A804N3S0"/>
<evidence type="ECO:0000256" key="1">
    <source>
        <dbReference type="SAM" id="MobiDB-lite"/>
    </source>
</evidence>
<reference evidence="2" key="3">
    <citation type="submission" date="2021-05" db="UniProtKB">
        <authorList>
            <consortium name="EnsemblPlants"/>
        </authorList>
    </citation>
    <scope>IDENTIFICATION</scope>
    <source>
        <strain evidence="2">cv. B73</strain>
    </source>
</reference>
<evidence type="ECO:0000313" key="2">
    <source>
        <dbReference type="EnsemblPlants" id="Zm00001eb132590_P001"/>
    </source>
</evidence>
<sequence>MTSGAGWVGAKRQATAATRPQMKCSSGNRTTIRKYQEKKADTVSLKEDVVHLRTLNQQLMKKLHSHTTLEAEAPLPAVNVRGRSRGRLARFYTRSQRPPPYAIKLDKKRIRNPHINVIESFTNSSIIWI</sequence>
<organism evidence="2 3">
    <name type="scientific">Zea mays</name>
    <name type="common">Maize</name>
    <dbReference type="NCBI Taxonomy" id="4577"/>
    <lineage>
        <taxon>Eukaryota</taxon>
        <taxon>Viridiplantae</taxon>
        <taxon>Streptophyta</taxon>
        <taxon>Embryophyta</taxon>
        <taxon>Tracheophyta</taxon>
        <taxon>Spermatophyta</taxon>
        <taxon>Magnoliopsida</taxon>
        <taxon>Liliopsida</taxon>
        <taxon>Poales</taxon>
        <taxon>Poaceae</taxon>
        <taxon>PACMAD clade</taxon>
        <taxon>Panicoideae</taxon>
        <taxon>Andropogonodae</taxon>
        <taxon>Andropogoneae</taxon>
        <taxon>Tripsacinae</taxon>
        <taxon>Zea</taxon>
    </lineage>
</organism>
<reference evidence="2" key="2">
    <citation type="submission" date="2019-07" db="EMBL/GenBank/DDBJ databases">
        <authorList>
            <person name="Seetharam A."/>
            <person name="Woodhouse M."/>
            <person name="Cannon E."/>
        </authorList>
    </citation>
    <scope>NUCLEOTIDE SEQUENCE [LARGE SCALE GENOMIC DNA]</scope>
    <source>
        <strain evidence="2">cv. B73</strain>
    </source>
</reference>
<name>A0A804N3S0_MAIZE</name>
<keyword evidence="3" id="KW-1185">Reference proteome</keyword>